<keyword evidence="1" id="KW-0812">Transmembrane</keyword>
<organism evidence="2 3">
    <name type="scientific">Sphagnum jensenii</name>
    <dbReference type="NCBI Taxonomy" id="128206"/>
    <lineage>
        <taxon>Eukaryota</taxon>
        <taxon>Viridiplantae</taxon>
        <taxon>Streptophyta</taxon>
        <taxon>Embryophyta</taxon>
        <taxon>Bryophyta</taxon>
        <taxon>Sphagnophytina</taxon>
        <taxon>Sphagnopsida</taxon>
        <taxon>Sphagnales</taxon>
        <taxon>Sphagnaceae</taxon>
        <taxon>Sphagnum</taxon>
    </lineage>
</organism>
<accession>A0ABP0W7G8</accession>
<sequence>MFVEKKKAQFYSVRYWVMHSHFASSCLFEAKIAAIFTLFPLIDAFRLCKLLLHLSSKDWCNTILLSTGRCFQILCQAAVSLQQRLVQCYSVEYWVILSDSALLHGCSKDGAICLS</sequence>
<dbReference type="EMBL" id="OZ020110">
    <property type="protein sequence ID" value="CAK9262743.1"/>
    <property type="molecule type" value="Genomic_DNA"/>
</dbReference>
<evidence type="ECO:0000256" key="1">
    <source>
        <dbReference type="SAM" id="Phobius"/>
    </source>
</evidence>
<reference evidence="2" key="1">
    <citation type="submission" date="2024-02" db="EMBL/GenBank/DDBJ databases">
        <authorList>
            <consortium name="ELIXIR-Norway"/>
            <consortium name="Elixir Norway"/>
        </authorList>
    </citation>
    <scope>NUCLEOTIDE SEQUENCE</scope>
</reference>
<dbReference type="PROSITE" id="PS51257">
    <property type="entry name" value="PROKAR_LIPOPROTEIN"/>
    <property type="match status" value="1"/>
</dbReference>
<keyword evidence="3" id="KW-1185">Reference proteome</keyword>
<keyword evidence="1" id="KW-0472">Membrane</keyword>
<proteinExistence type="predicted"/>
<gene>
    <name evidence="2" type="ORF">CSSPJE1EN1_LOCUS8221</name>
</gene>
<keyword evidence="1" id="KW-1133">Transmembrane helix</keyword>
<protein>
    <submittedName>
        <fullName evidence="2">Uncharacterized protein</fullName>
    </submittedName>
</protein>
<dbReference type="Proteomes" id="UP001497444">
    <property type="component" value="Chromosome 15"/>
</dbReference>
<name>A0ABP0W7G8_9BRYO</name>
<evidence type="ECO:0000313" key="2">
    <source>
        <dbReference type="EMBL" id="CAK9262743.1"/>
    </source>
</evidence>
<evidence type="ECO:0000313" key="3">
    <source>
        <dbReference type="Proteomes" id="UP001497444"/>
    </source>
</evidence>
<feature type="transmembrane region" description="Helical" evidence="1">
    <location>
        <begin position="20"/>
        <end position="42"/>
    </location>
</feature>